<dbReference type="EMBL" id="VLPL01000001">
    <property type="protein sequence ID" value="TSJ47561.1"/>
    <property type="molecule type" value="Genomic_DNA"/>
</dbReference>
<evidence type="ECO:0000313" key="8">
    <source>
        <dbReference type="Proteomes" id="UP000316008"/>
    </source>
</evidence>
<comment type="caution">
    <text evidence="7">The sequence shown here is derived from an EMBL/GenBank/DDBJ whole genome shotgun (WGS) entry which is preliminary data.</text>
</comment>
<dbReference type="InterPro" id="IPR013249">
    <property type="entry name" value="RNA_pol_sigma70_r4_t2"/>
</dbReference>
<sequence>MTQIPDENTIISYFHRDDDFAYKAFTWIVDLHSKRLYTTIRRWINNHEITNDILQEVFIKVWNNRKQFQGSSALFSWIYRIAYNETIHFLKKENKHKSLDITDPIVAFSHQSEHYGKITSEEISQFLFEAIETLPEKQRMVFEYKYFEDLKYEEIAKLTGGSVGGLKANYFHAVGKVEEFLKNKLNH</sequence>
<dbReference type="SUPFAM" id="SSF88946">
    <property type="entry name" value="Sigma2 domain of RNA polymerase sigma factors"/>
    <property type="match status" value="1"/>
</dbReference>
<dbReference type="Gene3D" id="1.10.10.10">
    <property type="entry name" value="Winged helix-like DNA-binding domain superfamily/Winged helix DNA-binding domain"/>
    <property type="match status" value="1"/>
</dbReference>
<dbReference type="PANTHER" id="PTHR43133">
    <property type="entry name" value="RNA POLYMERASE ECF-TYPE SIGMA FACTO"/>
    <property type="match status" value="1"/>
</dbReference>
<evidence type="ECO:0000259" key="5">
    <source>
        <dbReference type="Pfam" id="PF04542"/>
    </source>
</evidence>
<dbReference type="GO" id="GO:0006352">
    <property type="term" value="P:DNA-templated transcription initiation"/>
    <property type="evidence" value="ECO:0007669"/>
    <property type="project" value="InterPro"/>
</dbReference>
<dbReference type="Pfam" id="PF04542">
    <property type="entry name" value="Sigma70_r2"/>
    <property type="match status" value="1"/>
</dbReference>
<keyword evidence="2" id="KW-0805">Transcription regulation</keyword>
<dbReference type="GO" id="GO:0016987">
    <property type="term" value="F:sigma factor activity"/>
    <property type="evidence" value="ECO:0007669"/>
    <property type="project" value="UniProtKB-KW"/>
</dbReference>
<dbReference type="InterPro" id="IPR013324">
    <property type="entry name" value="RNA_pol_sigma_r3/r4-like"/>
</dbReference>
<feature type="domain" description="RNA polymerase sigma-70 region 2" evidence="5">
    <location>
        <begin position="29"/>
        <end position="94"/>
    </location>
</feature>
<dbReference type="Proteomes" id="UP000316008">
    <property type="component" value="Unassembled WGS sequence"/>
</dbReference>
<dbReference type="Gene3D" id="1.10.1740.10">
    <property type="match status" value="1"/>
</dbReference>
<dbReference type="Pfam" id="PF08281">
    <property type="entry name" value="Sigma70_r4_2"/>
    <property type="match status" value="1"/>
</dbReference>
<reference evidence="7 8" key="1">
    <citation type="submission" date="2019-07" db="EMBL/GenBank/DDBJ databases">
        <authorList>
            <person name="Huq M.A."/>
        </authorList>
    </citation>
    <scope>NUCLEOTIDE SEQUENCE [LARGE SCALE GENOMIC DNA]</scope>
    <source>
        <strain evidence="7 8">MAH-3</strain>
    </source>
</reference>
<dbReference type="OrthoDB" id="9780326at2"/>
<dbReference type="GO" id="GO:0003677">
    <property type="term" value="F:DNA binding"/>
    <property type="evidence" value="ECO:0007669"/>
    <property type="project" value="InterPro"/>
</dbReference>
<dbReference type="PANTHER" id="PTHR43133:SF51">
    <property type="entry name" value="RNA POLYMERASE SIGMA FACTOR"/>
    <property type="match status" value="1"/>
</dbReference>
<proteinExistence type="inferred from homology"/>
<gene>
    <name evidence="7" type="ORF">FO442_00085</name>
</gene>
<dbReference type="InterPro" id="IPR013325">
    <property type="entry name" value="RNA_pol_sigma_r2"/>
</dbReference>
<dbReference type="InterPro" id="IPR014284">
    <property type="entry name" value="RNA_pol_sigma-70_dom"/>
</dbReference>
<dbReference type="InterPro" id="IPR036388">
    <property type="entry name" value="WH-like_DNA-bd_sf"/>
</dbReference>
<name>A0A556N632_9FLAO</name>
<dbReference type="NCBIfam" id="TIGR02937">
    <property type="entry name" value="sigma70-ECF"/>
    <property type="match status" value="1"/>
</dbReference>
<dbReference type="CDD" id="cd06171">
    <property type="entry name" value="Sigma70_r4"/>
    <property type="match status" value="1"/>
</dbReference>
<organism evidence="7 8">
    <name type="scientific">Fluviicola chungangensis</name>
    <dbReference type="NCBI Taxonomy" id="2597671"/>
    <lineage>
        <taxon>Bacteria</taxon>
        <taxon>Pseudomonadati</taxon>
        <taxon>Bacteroidota</taxon>
        <taxon>Flavobacteriia</taxon>
        <taxon>Flavobacteriales</taxon>
        <taxon>Crocinitomicaceae</taxon>
        <taxon>Fluviicola</taxon>
    </lineage>
</organism>
<evidence type="ECO:0000256" key="3">
    <source>
        <dbReference type="ARBA" id="ARBA00023082"/>
    </source>
</evidence>
<evidence type="ECO:0000256" key="4">
    <source>
        <dbReference type="ARBA" id="ARBA00023163"/>
    </source>
</evidence>
<dbReference type="RefSeq" id="WP_144331097.1">
    <property type="nucleotide sequence ID" value="NZ_VLPL01000001.1"/>
</dbReference>
<dbReference type="InterPro" id="IPR007627">
    <property type="entry name" value="RNA_pol_sigma70_r2"/>
</dbReference>
<keyword evidence="4" id="KW-0804">Transcription</keyword>
<dbReference type="InterPro" id="IPR039425">
    <property type="entry name" value="RNA_pol_sigma-70-like"/>
</dbReference>
<comment type="similarity">
    <text evidence="1">Belongs to the sigma-70 factor family. ECF subfamily.</text>
</comment>
<evidence type="ECO:0000256" key="2">
    <source>
        <dbReference type="ARBA" id="ARBA00023015"/>
    </source>
</evidence>
<dbReference type="AlphaFoldDB" id="A0A556N632"/>
<accession>A0A556N632</accession>
<evidence type="ECO:0000256" key="1">
    <source>
        <dbReference type="ARBA" id="ARBA00010641"/>
    </source>
</evidence>
<protein>
    <submittedName>
        <fullName evidence="7">RNA polymerase sigma factor</fullName>
    </submittedName>
</protein>
<evidence type="ECO:0000313" key="7">
    <source>
        <dbReference type="EMBL" id="TSJ47561.1"/>
    </source>
</evidence>
<evidence type="ECO:0000259" key="6">
    <source>
        <dbReference type="Pfam" id="PF08281"/>
    </source>
</evidence>
<keyword evidence="3" id="KW-0731">Sigma factor</keyword>
<keyword evidence="8" id="KW-1185">Reference proteome</keyword>
<dbReference type="SUPFAM" id="SSF88659">
    <property type="entry name" value="Sigma3 and sigma4 domains of RNA polymerase sigma factors"/>
    <property type="match status" value="1"/>
</dbReference>
<feature type="domain" description="RNA polymerase sigma factor 70 region 4 type 2" evidence="6">
    <location>
        <begin position="129"/>
        <end position="174"/>
    </location>
</feature>